<evidence type="ECO:0000313" key="1">
    <source>
        <dbReference type="EMBL" id="AZM66245.1"/>
    </source>
</evidence>
<geneLocation type="plasmid" evidence="1">
    <name>pHXH-2</name>
</geneLocation>
<protein>
    <submittedName>
        <fullName evidence="1">Uncharacterized protein</fullName>
    </submittedName>
</protein>
<dbReference type="AlphaFoldDB" id="A0A3Q8VK11"/>
<reference evidence="1" key="1">
    <citation type="submission" date="2018-04" db="EMBL/GenBank/DDBJ databases">
        <authorList>
            <person name="Feng Y."/>
        </authorList>
    </citation>
    <scope>NUCLEOTIDE SEQUENCE</scope>
    <source>
        <strain evidence="1">104</strain>
        <plasmid evidence="1">pHXH-2</plasmid>
    </source>
</reference>
<organism evidence="1">
    <name type="scientific">Escherichia coli</name>
    <dbReference type="NCBI Taxonomy" id="562"/>
    <lineage>
        <taxon>Bacteria</taxon>
        <taxon>Pseudomonadati</taxon>
        <taxon>Pseudomonadota</taxon>
        <taxon>Gammaproteobacteria</taxon>
        <taxon>Enterobacterales</taxon>
        <taxon>Enterobacteriaceae</taxon>
        <taxon>Escherichia</taxon>
    </lineage>
</organism>
<keyword evidence="1" id="KW-0614">Plasmid</keyword>
<accession>A0A3Q8VK11</accession>
<dbReference type="EMBL" id="MH257954">
    <property type="protein sequence ID" value="AZM66245.1"/>
    <property type="molecule type" value="Genomic_DNA"/>
</dbReference>
<name>A0A3Q8VK11_ECOLX</name>
<proteinExistence type="predicted"/>
<sequence length="41" mass="4954">MWDADEDNPSQRRNDYDKWHSAAFCNSRALPEIDRQEEYPP</sequence>